<dbReference type="Proteomes" id="UP000016646">
    <property type="component" value="Unassembled WGS sequence"/>
</dbReference>
<dbReference type="eggNOG" id="COG2929">
    <property type="taxonomic scope" value="Bacteria"/>
</dbReference>
<evidence type="ECO:0000313" key="3">
    <source>
        <dbReference type="Proteomes" id="UP000016412"/>
    </source>
</evidence>
<dbReference type="AlphaFoldDB" id="U1GWT2"/>
<dbReference type="PATRIC" id="fig|1125725.4.peg.975"/>
<dbReference type="Pfam" id="PF04365">
    <property type="entry name" value="BrnT_toxin"/>
    <property type="match status" value="1"/>
</dbReference>
<dbReference type="Proteomes" id="UP000016412">
    <property type="component" value="Unassembled WGS sequence"/>
</dbReference>
<sequence>MMYYKDVERNTDFVYLDTFVWDTAKNEYNKIKHKGLSFEFASRIFNDPLLFQDYDYKHSDDECREKYIGKLDGRYIVTVIATDRDGLIRLISARKADKTEVRLYEENAKRIQGY</sequence>
<dbReference type="EMBL" id="AUZJ01000020">
    <property type="protein sequence ID" value="ERF61019.1"/>
    <property type="molecule type" value="Genomic_DNA"/>
</dbReference>
<dbReference type="STRING" id="1125725.HMPREF1325_1216"/>
<protein>
    <submittedName>
        <fullName evidence="1">PF04365 family protein</fullName>
    </submittedName>
</protein>
<reference evidence="3 4" key="1">
    <citation type="submission" date="2013-08" db="EMBL/GenBank/DDBJ databases">
        <authorList>
            <person name="Durkin A.S."/>
            <person name="Haft D.R."/>
            <person name="McCorrison J."/>
            <person name="Torralba M."/>
            <person name="Gillis M."/>
            <person name="Haft D.H."/>
            <person name="Methe B."/>
            <person name="Sutton G."/>
            <person name="Nelson K.E."/>
        </authorList>
    </citation>
    <scope>NUCLEOTIDE SEQUENCE [LARGE SCALE GENOMIC DNA]</scope>
    <source>
        <strain evidence="2 4">ATCC 35536</strain>
        <strain evidence="1 3">VPI DR56BR1116</strain>
    </source>
</reference>
<dbReference type="InterPro" id="IPR038573">
    <property type="entry name" value="BrnT_sf"/>
</dbReference>
<organism evidence="1 3">
    <name type="scientific">Treponema socranskii subsp. socranskii VPI DR56BR1116 = ATCC 35536</name>
    <dbReference type="NCBI Taxonomy" id="1125725"/>
    <lineage>
        <taxon>Bacteria</taxon>
        <taxon>Pseudomonadati</taxon>
        <taxon>Spirochaetota</taxon>
        <taxon>Spirochaetia</taxon>
        <taxon>Spirochaetales</taxon>
        <taxon>Treponemataceae</taxon>
        <taxon>Treponema</taxon>
    </lineage>
</organism>
<accession>U1GWT2</accession>
<evidence type="ECO:0000313" key="1">
    <source>
        <dbReference type="EMBL" id="ERF61019.1"/>
    </source>
</evidence>
<gene>
    <name evidence="2" type="ORF">HMPREF0860_1909</name>
    <name evidence="1" type="ORF">HMPREF1325_1216</name>
</gene>
<keyword evidence="4" id="KW-1185">Reference proteome</keyword>
<dbReference type="InterPro" id="IPR007460">
    <property type="entry name" value="BrnT_toxin"/>
</dbReference>
<dbReference type="EMBL" id="AVQI01000030">
    <property type="protein sequence ID" value="ERK03813.1"/>
    <property type="molecule type" value="Genomic_DNA"/>
</dbReference>
<dbReference type="Gene3D" id="3.10.450.530">
    <property type="entry name" value="Ribonuclease toxin, BrnT, of type II toxin-antitoxin system"/>
    <property type="match status" value="1"/>
</dbReference>
<name>U1GWT2_TRESO</name>
<comment type="caution">
    <text evidence="1">The sequence shown here is derived from an EMBL/GenBank/DDBJ whole genome shotgun (WGS) entry which is preliminary data.</text>
</comment>
<evidence type="ECO:0000313" key="2">
    <source>
        <dbReference type="EMBL" id="ERK03813.1"/>
    </source>
</evidence>
<proteinExistence type="predicted"/>
<evidence type="ECO:0000313" key="4">
    <source>
        <dbReference type="Proteomes" id="UP000016646"/>
    </source>
</evidence>